<name>F1Z4K6_9SPHN</name>
<dbReference type="Pfam" id="PF05284">
    <property type="entry name" value="DUF736"/>
    <property type="match status" value="1"/>
</dbReference>
<dbReference type="eggNOG" id="COG5489">
    <property type="taxonomic scope" value="Bacteria"/>
</dbReference>
<dbReference type="InParanoid" id="F1Z4K6"/>
<dbReference type="HOGENOM" id="CLU_109334_0_1_5"/>
<sequence length="126" mass="13585">MNIGTIRANDRGALTGSITTLTVAMSFGLRGVTSYHPNAPLYEIYTRSPAGAAVQIGALWEQTSKTTGECFLQGRIDDPSMARPLPISAFRQSDGSYSVAWLRPQRRSGFRVSASANDNPTYLDAA</sequence>
<organism evidence="1 2">
    <name type="scientific">Novosphingobium nitrogenifigens DSM 19370</name>
    <dbReference type="NCBI Taxonomy" id="983920"/>
    <lineage>
        <taxon>Bacteria</taxon>
        <taxon>Pseudomonadati</taxon>
        <taxon>Pseudomonadota</taxon>
        <taxon>Alphaproteobacteria</taxon>
        <taxon>Sphingomonadales</taxon>
        <taxon>Sphingomonadaceae</taxon>
        <taxon>Novosphingobium</taxon>
    </lineage>
</organism>
<dbReference type="Proteomes" id="UP000004728">
    <property type="component" value="Unassembled WGS sequence"/>
</dbReference>
<accession>F1Z4K6</accession>
<protein>
    <recommendedName>
        <fullName evidence="3">DUF736 domain-containing protein</fullName>
    </recommendedName>
</protein>
<dbReference type="RefSeq" id="WP_008068542.1">
    <property type="nucleotide sequence ID" value="NZ_AQWK01000025.1"/>
</dbReference>
<keyword evidence="2" id="KW-1185">Reference proteome</keyword>
<dbReference type="InterPro" id="IPR007948">
    <property type="entry name" value="DUF736"/>
</dbReference>
<dbReference type="OrthoDB" id="7408907at2"/>
<dbReference type="AlphaFoldDB" id="F1Z4K6"/>
<gene>
    <name evidence="1" type="ORF">Y88_2922</name>
</gene>
<evidence type="ECO:0000313" key="1">
    <source>
        <dbReference type="EMBL" id="EGD60445.1"/>
    </source>
</evidence>
<dbReference type="STRING" id="983920.Y88_2922"/>
<proteinExistence type="predicted"/>
<evidence type="ECO:0008006" key="3">
    <source>
        <dbReference type="Google" id="ProtNLM"/>
    </source>
</evidence>
<evidence type="ECO:0000313" key="2">
    <source>
        <dbReference type="Proteomes" id="UP000004728"/>
    </source>
</evidence>
<reference evidence="1 2" key="1">
    <citation type="journal article" date="2012" name="J. Bacteriol.">
        <title>Draft Genome Sequence of Novosphingobium nitrogenifigens Y88T.</title>
        <authorList>
            <person name="Strabala T.J."/>
            <person name="Macdonald L."/>
            <person name="Liu V."/>
            <person name="Smit A.M."/>
        </authorList>
    </citation>
    <scope>NUCLEOTIDE SEQUENCE [LARGE SCALE GENOMIC DNA]</scope>
    <source>
        <strain evidence="1 2">DSM 19370</strain>
    </source>
</reference>
<comment type="caution">
    <text evidence="1">The sequence shown here is derived from an EMBL/GenBank/DDBJ whole genome shotgun (WGS) entry which is preliminary data.</text>
</comment>
<dbReference type="EMBL" id="AEWJ01000020">
    <property type="protein sequence ID" value="EGD60445.1"/>
    <property type="molecule type" value="Genomic_DNA"/>
</dbReference>